<dbReference type="OrthoDB" id="10031171at2759"/>
<accession>A0A1S3I4S5</accession>
<evidence type="ECO:0000313" key="2">
    <source>
        <dbReference type="Proteomes" id="UP000085678"/>
    </source>
</evidence>
<feature type="compositionally biased region" description="Basic and acidic residues" evidence="1">
    <location>
        <begin position="42"/>
        <end position="73"/>
    </location>
</feature>
<evidence type="ECO:0000256" key="1">
    <source>
        <dbReference type="SAM" id="MobiDB-lite"/>
    </source>
</evidence>
<keyword evidence="2" id="KW-1185">Reference proteome</keyword>
<dbReference type="RefSeq" id="XP_013393270.1">
    <property type="nucleotide sequence ID" value="XM_013537816.1"/>
</dbReference>
<protein>
    <submittedName>
        <fullName evidence="3">Uncharacterized protein LOC106160995</fullName>
    </submittedName>
</protein>
<organism evidence="2 3">
    <name type="scientific">Lingula anatina</name>
    <name type="common">Brachiopod</name>
    <name type="synonym">Lingula unguis</name>
    <dbReference type="NCBI Taxonomy" id="7574"/>
    <lineage>
        <taxon>Eukaryota</taxon>
        <taxon>Metazoa</taxon>
        <taxon>Spiralia</taxon>
        <taxon>Lophotrochozoa</taxon>
        <taxon>Brachiopoda</taxon>
        <taxon>Linguliformea</taxon>
        <taxon>Lingulata</taxon>
        <taxon>Lingulida</taxon>
        <taxon>Linguloidea</taxon>
        <taxon>Lingulidae</taxon>
        <taxon>Lingula</taxon>
    </lineage>
</organism>
<sequence length="439" mass="49051">MSTPIDQETLKHNAGAVQQNACKKVKTGCRNELDSTPNLGVKSKEENRRIKSDSKASVEKSREMNINPQKDKTSIQNVSTDAHQGQPERSQSISLPPGPSVSGQPKGGDLDQEEELVRRPESAPPLLEQTPQAQDSADEGEHENPASCQKTHQQKDDRYAHLEEKFVELQNQFVKETEEKEALKIRLEAAIEAVRLENENLKERLGELESKSCTLEYFQTKCEQLESKIHKCVCCKTATLGGAQGLTMSDAAQITEDTPGAGTEQTTPSTSAETTASPPYPTTGVKRERSTKRTVPFFQRAPRSPVFGADQNFLNEVISGLKDCGITLEQENLENVKLISSAPLILFCLQSSRLGTDVDQALREYKGARLDIILIVMRHLPRHARRFTPTQQVLPRHPQVKLTVDIVFWETEGFYQCEENQEAIVQVISYFQYLCSESV</sequence>
<dbReference type="GeneID" id="106160995"/>
<feature type="region of interest" description="Disordered" evidence="1">
    <location>
        <begin position="256"/>
        <end position="291"/>
    </location>
</feature>
<dbReference type="InParanoid" id="A0A1S3I4S5"/>
<gene>
    <name evidence="3" type="primary">LOC106160995</name>
</gene>
<feature type="compositionally biased region" description="Low complexity" evidence="1">
    <location>
        <begin position="263"/>
        <end position="277"/>
    </location>
</feature>
<feature type="region of interest" description="Disordered" evidence="1">
    <location>
        <begin position="30"/>
        <end position="156"/>
    </location>
</feature>
<dbReference type="PANTHER" id="PTHR34488">
    <property type="entry name" value="SI:CH211-245H14.1-RELATED"/>
    <property type="match status" value="1"/>
</dbReference>
<dbReference type="Proteomes" id="UP000085678">
    <property type="component" value="Unplaced"/>
</dbReference>
<feature type="compositionally biased region" description="Polar residues" evidence="1">
    <location>
        <begin position="74"/>
        <end position="94"/>
    </location>
</feature>
<name>A0A1S3I4S5_LINAN</name>
<proteinExistence type="predicted"/>
<evidence type="ECO:0000313" key="3">
    <source>
        <dbReference type="RefSeq" id="XP_013393270.1"/>
    </source>
</evidence>
<dbReference type="AlphaFoldDB" id="A0A1S3I4S5"/>
<reference evidence="3" key="1">
    <citation type="submission" date="2025-08" db="UniProtKB">
        <authorList>
            <consortium name="RefSeq"/>
        </authorList>
    </citation>
    <scope>IDENTIFICATION</scope>
    <source>
        <tissue evidence="3">Gonads</tissue>
    </source>
</reference>
<dbReference type="PANTHER" id="PTHR34488:SF1">
    <property type="entry name" value="SI:CH211-245H14.1-RELATED"/>
    <property type="match status" value="1"/>
</dbReference>
<dbReference type="KEGG" id="lak:106160995"/>